<dbReference type="Gene3D" id="3.40.50.720">
    <property type="entry name" value="NAD(P)-binding Rossmann-like Domain"/>
    <property type="match status" value="1"/>
</dbReference>
<dbReference type="FunFam" id="3.40.50.720:FF:000346">
    <property type="entry name" value="C-3 sterol dehydrogenase/C-4 decarboxylase"/>
    <property type="match status" value="1"/>
</dbReference>
<comment type="subunit">
    <text evidence="10">Heterotetramer of ERG25, ERG26, ERG27 and ERG28. ERG28 acts as a scaffold to tether ERG27 and other 4,4-demethylation-related enzymes, forming a demethylation enzyme complex, in the endoplasmic reticulum.</text>
</comment>
<keyword evidence="19" id="KW-1185">Reference proteome</keyword>
<keyword evidence="4" id="KW-0256">Endoplasmic reticulum</keyword>
<dbReference type="RefSeq" id="XP_016643998.1">
    <property type="nucleotide sequence ID" value="XM_016785992.1"/>
</dbReference>
<proteinExistence type="inferred from homology"/>
<protein>
    <recommendedName>
        <fullName evidence="12">Sterol-4-alpha-carboxylate 3-dehydrogenase ERG26, decarboxylating</fullName>
    </recommendedName>
    <alternativeName>
        <fullName evidence="15 16">C-3 Sterol dehydrogenase ERG26</fullName>
    </alternativeName>
    <alternativeName>
        <fullName evidence="13 14">C-4 decarboxylase ERG26</fullName>
    </alternativeName>
    <alternativeName>
        <fullName evidence="11">Sterol-4-alpha-carboxylate 3-dehydrogenase erg26, decarboxylating</fullName>
    </alternativeName>
</protein>
<comment type="subcellular location">
    <subcellularLocation>
        <location evidence="1">Endoplasmic reticulum membrane</location>
        <topology evidence="1">Peripheral membrane protein</topology>
    </subcellularLocation>
</comment>
<gene>
    <name evidence="18" type="ORF">SAPIO_CDS3130</name>
</gene>
<evidence type="ECO:0000256" key="4">
    <source>
        <dbReference type="ARBA" id="ARBA00022824"/>
    </source>
</evidence>
<dbReference type="InterPro" id="IPR050177">
    <property type="entry name" value="Lipid_A_modif_metabolic_enz"/>
</dbReference>
<dbReference type="AlphaFoldDB" id="A0A084GA37"/>
<evidence type="ECO:0000256" key="5">
    <source>
        <dbReference type="ARBA" id="ARBA00022955"/>
    </source>
</evidence>
<evidence type="ECO:0000256" key="3">
    <source>
        <dbReference type="ARBA" id="ARBA00022516"/>
    </source>
</evidence>
<evidence type="ECO:0000256" key="7">
    <source>
        <dbReference type="ARBA" id="ARBA00023027"/>
    </source>
</evidence>
<evidence type="ECO:0000256" key="15">
    <source>
        <dbReference type="ARBA" id="ARBA00081452"/>
    </source>
</evidence>
<accession>A0A084GA37</accession>
<dbReference type="EMBL" id="JOWA01000088">
    <property type="protein sequence ID" value="KEZ44199.1"/>
    <property type="molecule type" value="Genomic_DNA"/>
</dbReference>
<dbReference type="GeneID" id="27722202"/>
<keyword evidence="7" id="KW-0520">NAD</keyword>
<evidence type="ECO:0000256" key="12">
    <source>
        <dbReference type="ARBA" id="ARBA00067985"/>
    </source>
</evidence>
<dbReference type="Pfam" id="PF01073">
    <property type="entry name" value="3Beta_HSD"/>
    <property type="match status" value="1"/>
</dbReference>
<evidence type="ECO:0000256" key="9">
    <source>
        <dbReference type="ARBA" id="ARBA00023136"/>
    </source>
</evidence>
<dbReference type="OMA" id="STAHWFD"/>
<dbReference type="GO" id="GO:0006696">
    <property type="term" value="P:ergosterol biosynthetic process"/>
    <property type="evidence" value="ECO:0007669"/>
    <property type="project" value="UniProtKB-ARBA"/>
</dbReference>
<name>A0A084GA37_PSEDA</name>
<evidence type="ECO:0000256" key="14">
    <source>
        <dbReference type="ARBA" id="ARBA00081397"/>
    </source>
</evidence>
<keyword evidence="3" id="KW-0444">Lipid biosynthesis</keyword>
<keyword evidence="8" id="KW-0443">Lipid metabolism</keyword>
<dbReference type="InterPro" id="IPR002225">
    <property type="entry name" value="3Beta_OHSteriod_DH/Estase"/>
</dbReference>
<organism evidence="18 19">
    <name type="scientific">Pseudallescheria apiosperma</name>
    <name type="common">Scedosporium apiospermum</name>
    <dbReference type="NCBI Taxonomy" id="563466"/>
    <lineage>
        <taxon>Eukaryota</taxon>
        <taxon>Fungi</taxon>
        <taxon>Dikarya</taxon>
        <taxon>Ascomycota</taxon>
        <taxon>Pezizomycotina</taxon>
        <taxon>Sordariomycetes</taxon>
        <taxon>Hypocreomycetidae</taxon>
        <taxon>Microascales</taxon>
        <taxon>Microascaceae</taxon>
        <taxon>Scedosporium</taxon>
    </lineage>
</organism>
<comment type="similarity">
    <text evidence="2">Belongs to the 3-beta-HSD family.</text>
</comment>
<keyword evidence="9" id="KW-0472">Membrane</keyword>
<keyword evidence="6" id="KW-0560">Oxidoreductase</keyword>
<evidence type="ECO:0000259" key="17">
    <source>
        <dbReference type="Pfam" id="PF01073"/>
    </source>
</evidence>
<reference evidence="18 19" key="1">
    <citation type="journal article" date="2014" name="Genome Announc.">
        <title>Draft genome sequence of the pathogenic fungus Scedosporium apiospermum.</title>
        <authorList>
            <person name="Vandeputte P."/>
            <person name="Ghamrawi S."/>
            <person name="Rechenmann M."/>
            <person name="Iltis A."/>
            <person name="Giraud S."/>
            <person name="Fleury M."/>
            <person name="Thornton C."/>
            <person name="Delhaes L."/>
            <person name="Meyer W."/>
            <person name="Papon N."/>
            <person name="Bouchara J.P."/>
        </authorList>
    </citation>
    <scope>NUCLEOTIDE SEQUENCE [LARGE SCALE GENOMIC DNA]</scope>
    <source>
        <strain evidence="18 19">IHEM 14462</strain>
    </source>
</reference>
<comment type="caution">
    <text evidence="18">The sequence shown here is derived from an EMBL/GenBank/DDBJ whole genome shotgun (WGS) entry which is preliminary data.</text>
</comment>
<dbReference type="OrthoDB" id="10058185at2759"/>
<evidence type="ECO:0000256" key="1">
    <source>
        <dbReference type="ARBA" id="ARBA00004406"/>
    </source>
</evidence>
<dbReference type="Proteomes" id="UP000028545">
    <property type="component" value="Unassembled WGS sequence"/>
</dbReference>
<evidence type="ECO:0000256" key="10">
    <source>
        <dbReference type="ARBA" id="ARBA00046995"/>
    </source>
</evidence>
<dbReference type="PANTHER" id="PTHR43245">
    <property type="entry name" value="BIFUNCTIONAL POLYMYXIN RESISTANCE PROTEIN ARNA"/>
    <property type="match status" value="1"/>
</dbReference>
<sequence>MAQTTEERKADLGKVLVIGGNGFLGHHIVKLLLTSWVATVSVIDLKCVRNRLDGPSYHEADITDAAAVQSIFDEVRPDIVIHTASPAPQAEGKIANALFQKVNVEGTKAIVDACLKSGVKALVYTSSASVMSDNKSDLRNATEEFPIIRGVHQTEYYSETKAEAEDIVLKANRTGSHNLLTAAIRPAGIFGEGDTMTLRHMIQVYIDGRTNVQVGDNNNLFDFTYVVNVAHAHLLAALRLLATHRLIPTIPLDTERVDGEAFIITNDSPVYFWDFARAIWKAAGNDKGLEGVWKLPTDVGIFLGLLSEIAFGIIGKPPTFNRQRIIYSSMTRYYNISKAKQRLAYRPIVPLGEGIERGVKWCLETNKELGAAVAALKKNKAQ</sequence>
<evidence type="ECO:0000256" key="6">
    <source>
        <dbReference type="ARBA" id="ARBA00023002"/>
    </source>
</evidence>
<dbReference type="HOGENOM" id="CLU_007383_6_8_1"/>
<evidence type="ECO:0000313" key="18">
    <source>
        <dbReference type="EMBL" id="KEZ44199.1"/>
    </source>
</evidence>
<dbReference type="PANTHER" id="PTHR43245:SF51">
    <property type="entry name" value="SHORT CHAIN DEHYDROGENASE_REDUCTASE FAMILY 42E, MEMBER 2"/>
    <property type="match status" value="1"/>
</dbReference>
<dbReference type="GO" id="GO:0005789">
    <property type="term" value="C:endoplasmic reticulum membrane"/>
    <property type="evidence" value="ECO:0007669"/>
    <property type="project" value="UniProtKB-SubCell"/>
</dbReference>
<evidence type="ECO:0000256" key="13">
    <source>
        <dbReference type="ARBA" id="ARBA00081267"/>
    </source>
</evidence>
<feature type="domain" description="3-beta hydroxysteroid dehydrogenase/isomerase" evidence="17">
    <location>
        <begin position="16"/>
        <end position="288"/>
    </location>
</feature>
<evidence type="ECO:0000256" key="11">
    <source>
        <dbReference type="ARBA" id="ARBA00067470"/>
    </source>
</evidence>
<dbReference type="KEGG" id="sapo:SAPIO_CDS3130"/>
<dbReference type="SUPFAM" id="SSF51735">
    <property type="entry name" value="NAD(P)-binding Rossmann-fold domains"/>
    <property type="match status" value="1"/>
</dbReference>
<dbReference type="VEuPathDB" id="FungiDB:SAPIO_CDS3130"/>
<evidence type="ECO:0000256" key="16">
    <source>
        <dbReference type="ARBA" id="ARBA00082106"/>
    </source>
</evidence>
<evidence type="ECO:0000313" key="19">
    <source>
        <dbReference type="Proteomes" id="UP000028545"/>
    </source>
</evidence>
<keyword evidence="5" id="KW-0752">Steroid biosynthesis</keyword>
<dbReference type="GO" id="GO:0000252">
    <property type="term" value="F:3-beta-hydroxysteroid dehydrogenase [NAD(P)+]/C4-decarboxylase activity"/>
    <property type="evidence" value="ECO:0007669"/>
    <property type="project" value="UniProtKB-ARBA"/>
</dbReference>
<evidence type="ECO:0000256" key="8">
    <source>
        <dbReference type="ARBA" id="ARBA00023098"/>
    </source>
</evidence>
<evidence type="ECO:0000256" key="2">
    <source>
        <dbReference type="ARBA" id="ARBA00009219"/>
    </source>
</evidence>
<dbReference type="InterPro" id="IPR036291">
    <property type="entry name" value="NAD(P)-bd_dom_sf"/>
</dbReference>